<dbReference type="OMA" id="VESENHM"/>
<dbReference type="Gene3D" id="3.40.50.2300">
    <property type="match status" value="4"/>
</dbReference>
<reference evidence="10 11" key="1">
    <citation type="journal article" date="2009" name="Science">
        <title>Genome sequence, comparative analysis, and population genetics of the domestic horse.</title>
        <authorList>
            <consortium name="Broad Institute Genome Sequencing Platform"/>
            <consortium name="Broad Institute Whole Genome Assembly Team"/>
            <person name="Wade C.M."/>
            <person name="Giulotto E."/>
            <person name="Sigurdsson S."/>
            <person name="Zoli M."/>
            <person name="Gnerre S."/>
            <person name="Imsland F."/>
            <person name="Lear T.L."/>
            <person name="Adelson D.L."/>
            <person name="Bailey E."/>
            <person name="Bellone R.R."/>
            <person name="Bloecker H."/>
            <person name="Distl O."/>
            <person name="Edgar R.C."/>
            <person name="Garber M."/>
            <person name="Leeb T."/>
            <person name="Mauceli E."/>
            <person name="MacLeod J.N."/>
            <person name="Penedo M.C.T."/>
            <person name="Raison J.M."/>
            <person name="Sharpe T."/>
            <person name="Vogel J."/>
            <person name="Andersson L."/>
            <person name="Antczak D.F."/>
            <person name="Biagi T."/>
            <person name="Binns M.M."/>
            <person name="Chowdhary B.P."/>
            <person name="Coleman S.J."/>
            <person name="Della Valle G."/>
            <person name="Fryc S."/>
            <person name="Guerin G."/>
            <person name="Hasegawa T."/>
            <person name="Hill E.W."/>
            <person name="Jurka J."/>
            <person name="Kiialainen A."/>
            <person name="Lindgren G."/>
            <person name="Liu J."/>
            <person name="Magnani E."/>
            <person name="Mickelson J.R."/>
            <person name="Murray J."/>
            <person name="Nergadze S.G."/>
            <person name="Onofrio R."/>
            <person name="Pedroni S."/>
            <person name="Piras M.F."/>
            <person name="Raudsepp T."/>
            <person name="Rocchi M."/>
            <person name="Roeed K.H."/>
            <person name="Ryder O.A."/>
            <person name="Searle S."/>
            <person name="Skow L."/>
            <person name="Swinburne J.E."/>
            <person name="Syvaenen A.C."/>
            <person name="Tozaki T."/>
            <person name="Valberg S.J."/>
            <person name="Vaudin M."/>
            <person name="White J.R."/>
            <person name="Zody M.C."/>
            <person name="Lander E.S."/>
            <person name="Lindblad-Toh K."/>
        </authorList>
    </citation>
    <scope>NUCLEOTIDE SEQUENCE [LARGE SCALE GENOMIC DNA]</scope>
    <source>
        <strain evidence="10 11">Thoroughbred</strain>
    </source>
</reference>
<keyword evidence="2 8" id="KW-0812">Transmembrane</keyword>
<evidence type="ECO:0000259" key="9">
    <source>
        <dbReference type="Pfam" id="PF01094"/>
    </source>
</evidence>
<keyword evidence="5 8" id="KW-0472">Membrane</keyword>
<evidence type="ECO:0000256" key="2">
    <source>
        <dbReference type="ARBA" id="ARBA00022692"/>
    </source>
</evidence>
<dbReference type="PaxDb" id="9796-ENSECAP00000037628"/>
<feature type="domain" description="Receptor ligand binding region" evidence="9">
    <location>
        <begin position="77"/>
        <end position="392"/>
    </location>
</feature>
<dbReference type="CDD" id="cd06365">
    <property type="entry name" value="PBP1_pheromone_receptor"/>
    <property type="match status" value="1"/>
</dbReference>
<evidence type="ECO:0000256" key="6">
    <source>
        <dbReference type="ARBA" id="ARBA00023170"/>
    </source>
</evidence>
<dbReference type="InterPro" id="IPR000068">
    <property type="entry name" value="GPCR_3_Ca_sens_rcpt-rel"/>
</dbReference>
<evidence type="ECO:0000256" key="5">
    <source>
        <dbReference type="ARBA" id="ARBA00023136"/>
    </source>
</evidence>
<dbReference type="InParanoid" id="A0A3Q2HTU8"/>
<evidence type="ECO:0000256" key="4">
    <source>
        <dbReference type="ARBA" id="ARBA00022989"/>
    </source>
</evidence>
<reference evidence="10" key="2">
    <citation type="submission" date="2025-08" db="UniProtKB">
        <authorList>
            <consortium name="Ensembl"/>
        </authorList>
    </citation>
    <scope>IDENTIFICATION</scope>
    <source>
        <strain evidence="10">Thoroughbred</strain>
    </source>
</reference>
<dbReference type="Bgee" id="ENSECAG00000030953">
    <property type="expression patterns" value="Expressed in testis and 9 other cell types or tissues"/>
</dbReference>
<dbReference type="PANTHER" id="PTHR24061:SF545">
    <property type="entry name" value="VOMERONASAL 2, RECEPTOR 118-RELATED"/>
    <property type="match status" value="1"/>
</dbReference>
<dbReference type="InterPro" id="IPR000337">
    <property type="entry name" value="GPCR_3"/>
</dbReference>
<dbReference type="GO" id="GO:0004930">
    <property type="term" value="F:G protein-coupled receptor activity"/>
    <property type="evidence" value="ECO:0007669"/>
    <property type="project" value="InterPro"/>
</dbReference>
<keyword evidence="4 8" id="KW-1133">Transmembrane helix</keyword>
<accession>A0A3Q2HTU8</accession>
<evidence type="ECO:0000256" key="1">
    <source>
        <dbReference type="ARBA" id="ARBA00004141"/>
    </source>
</evidence>
<dbReference type="PRINTS" id="PR00248">
    <property type="entry name" value="GPCRMGR"/>
</dbReference>
<reference evidence="10" key="3">
    <citation type="submission" date="2025-09" db="UniProtKB">
        <authorList>
            <consortium name="Ensembl"/>
        </authorList>
    </citation>
    <scope>IDENTIFICATION</scope>
    <source>
        <strain evidence="10">Thoroughbred</strain>
    </source>
</reference>
<evidence type="ECO:0000313" key="11">
    <source>
        <dbReference type="Proteomes" id="UP000002281"/>
    </source>
</evidence>
<dbReference type="STRING" id="9796.ENSECAP00000037628"/>
<comment type="subcellular location">
    <subcellularLocation>
        <location evidence="1">Membrane</location>
        <topology evidence="1">Multi-pass membrane protein</topology>
    </subcellularLocation>
</comment>
<dbReference type="InterPro" id="IPR028082">
    <property type="entry name" value="Peripla_BP_I"/>
</dbReference>
<organism evidence="10 11">
    <name type="scientific">Equus caballus</name>
    <name type="common">Horse</name>
    <dbReference type="NCBI Taxonomy" id="9796"/>
    <lineage>
        <taxon>Eukaryota</taxon>
        <taxon>Metazoa</taxon>
        <taxon>Chordata</taxon>
        <taxon>Craniata</taxon>
        <taxon>Vertebrata</taxon>
        <taxon>Euteleostomi</taxon>
        <taxon>Mammalia</taxon>
        <taxon>Eutheria</taxon>
        <taxon>Laurasiatheria</taxon>
        <taxon>Perissodactyla</taxon>
        <taxon>Equidae</taxon>
        <taxon>Equus</taxon>
    </lineage>
</organism>
<evidence type="ECO:0000256" key="3">
    <source>
        <dbReference type="ARBA" id="ARBA00022729"/>
    </source>
</evidence>
<dbReference type="InterPro" id="IPR001828">
    <property type="entry name" value="ANF_lig-bd_rcpt"/>
</dbReference>
<feature type="transmembrane region" description="Helical" evidence="8">
    <location>
        <begin position="39"/>
        <end position="56"/>
    </location>
</feature>
<protein>
    <recommendedName>
        <fullName evidence="9">Receptor ligand binding region domain-containing protein</fullName>
    </recommendedName>
</protein>
<keyword evidence="6" id="KW-0675">Receptor</keyword>
<name>A0A3Q2HTU8_HORSE</name>
<sequence>MDDELFKLCNVVSLRFLSVSSSFGLLCFFQMFLPFDDSSFSGMLTFALAPWFLMVADTRLCWGRSLGNLITSLLTVLAFIFAIEEINRNPHLLPNMSLGFDLYNAVHSEHRTLESSLIWLSGLDRDIPNYTCRRESKSVAVLTGTTWAISAQIGTLLLTYGPFEPILSDNDQFPSLYQMAPRDTSLDLGMVSLLLHFTWTWVGLVISEDKKGVQFLSDLRGEMDRSRICAAFVEMIPVSDRTYFSTTWQYHLWIKESSAKVVIVYGDSDSLISLSFSKWHLLVIWKVWVTTSQWDFAIPGFEKFIMTANPSKYPEDFYLAKLWFISFNCMVSESDCKILEKCPLNASLEWLPSHCFDMAMTEGSNNAYNAVYAVAWTLHEMLLQQVEMQTMGSGEGLVFSPWQVMSLSFNSMSCHKCDFLTEFHRAEYAILNFWNFPEGLGLKVKVGKYSPHAPRGQELSLSEEMIEWAIGVPEVGWI</sequence>
<feature type="transmembrane region" description="Helical" evidence="8">
    <location>
        <begin position="12"/>
        <end position="33"/>
    </location>
</feature>
<dbReference type="PANTHER" id="PTHR24061">
    <property type="entry name" value="CALCIUM-SENSING RECEPTOR-RELATED"/>
    <property type="match status" value="1"/>
</dbReference>
<dbReference type="Ensembl" id="ENSECAT00000052429.1">
    <property type="protein sequence ID" value="ENSECAP00000037628.1"/>
    <property type="gene ID" value="ENSECAG00000030953.2"/>
</dbReference>
<keyword evidence="11" id="KW-1185">Reference proteome</keyword>
<keyword evidence="7" id="KW-0325">Glycoprotein</keyword>
<dbReference type="AlphaFoldDB" id="A0A3Q2HTU8"/>
<evidence type="ECO:0000256" key="7">
    <source>
        <dbReference type="ARBA" id="ARBA00023180"/>
    </source>
</evidence>
<dbReference type="PRINTS" id="PR01535">
    <property type="entry name" value="VOMERONASL2R"/>
</dbReference>
<dbReference type="GO" id="GO:0016020">
    <property type="term" value="C:membrane"/>
    <property type="evidence" value="ECO:0007669"/>
    <property type="project" value="UniProtKB-SubCell"/>
</dbReference>
<evidence type="ECO:0000313" key="10">
    <source>
        <dbReference type="Ensembl" id="ENSECAP00000037628.1"/>
    </source>
</evidence>
<dbReference type="ExpressionAtlas" id="A0A3Q2HTU8">
    <property type="expression patterns" value="baseline"/>
</dbReference>
<feature type="transmembrane region" description="Helical" evidence="8">
    <location>
        <begin position="65"/>
        <end position="83"/>
    </location>
</feature>
<dbReference type="Proteomes" id="UP000002281">
    <property type="component" value="Chromosome 7"/>
</dbReference>
<dbReference type="InterPro" id="IPR004073">
    <property type="entry name" value="GPCR_3_vmron_rcpt_2"/>
</dbReference>
<dbReference type="SMR" id="A0A3Q2HTU8"/>
<dbReference type="SUPFAM" id="SSF53822">
    <property type="entry name" value="Periplasmic binding protein-like I"/>
    <property type="match status" value="1"/>
</dbReference>
<dbReference type="Pfam" id="PF01094">
    <property type="entry name" value="ANF_receptor"/>
    <property type="match status" value="1"/>
</dbReference>
<dbReference type="FunFam" id="3.40.50.2300:FF:000024">
    <property type="entry name" value="Vomeronasal 2, receptor 73"/>
    <property type="match status" value="1"/>
</dbReference>
<keyword evidence="3" id="KW-0732">Signal</keyword>
<dbReference type="GeneTree" id="ENSGT00950000183069"/>
<evidence type="ECO:0000256" key="8">
    <source>
        <dbReference type="SAM" id="Phobius"/>
    </source>
</evidence>
<proteinExistence type="predicted"/>